<dbReference type="PANTHER" id="PTHR43877">
    <property type="entry name" value="AMINOALKYLPHOSPHONATE N-ACETYLTRANSFERASE-RELATED-RELATED"/>
    <property type="match status" value="1"/>
</dbReference>
<dbReference type="PROSITE" id="PS51186">
    <property type="entry name" value="GNAT"/>
    <property type="match status" value="1"/>
</dbReference>
<evidence type="ECO:0000256" key="1">
    <source>
        <dbReference type="ARBA" id="ARBA00022679"/>
    </source>
</evidence>
<dbReference type="InterPro" id="IPR016181">
    <property type="entry name" value="Acyl_CoA_acyltransferase"/>
</dbReference>
<keyword evidence="5" id="KW-1185">Reference proteome</keyword>
<dbReference type="SUPFAM" id="SSF55729">
    <property type="entry name" value="Acyl-CoA N-acyltransferases (Nat)"/>
    <property type="match status" value="1"/>
</dbReference>
<gene>
    <name evidence="4" type="ORF">FEZ63_19390</name>
</gene>
<comment type="caution">
    <text evidence="4">The sequence shown here is derived from an EMBL/GenBank/DDBJ whole genome shotgun (WGS) entry which is preliminary data.</text>
</comment>
<dbReference type="PANTHER" id="PTHR43877:SF2">
    <property type="entry name" value="AMINOALKYLPHOSPHONATE N-ACETYLTRANSFERASE-RELATED"/>
    <property type="match status" value="1"/>
</dbReference>
<keyword evidence="1 4" id="KW-0808">Transferase</keyword>
<organism evidence="4 5">
    <name type="scientific">Microvirga brassicacearum</name>
    <dbReference type="NCBI Taxonomy" id="2580413"/>
    <lineage>
        <taxon>Bacteria</taxon>
        <taxon>Pseudomonadati</taxon>
        <taxon>Pseudomonadota</taxon>
        <taxon>Alphaproteobacteria</taxon>
        <taxon>Hyphomicrobiales</taxon>
        <taxon>Methylobacteriaceae</taxon>
        <taxon>Microvirga</taxon>
    </lineage>
</organism>
<dbReference type="RefSeq" id="WP_150947559.1">
    <property type="nucleotide sequence ID" value="NZ_VCMV01000038.1"/>
</dbReference>
<dbReference type="EMBL" id="VCMV01000038">
    <property type="protein sequence ID" value="KAB0265286.1"/>
    <property type="molecule type" value="Genomic_DNA"/>
</dbReference>
<evidence type="ECO:0000256" key="2">
    <source>
        <dbReference type="ARBA" id="ARBA00023315"/>
    </source>
</evidence>
<evidence type="ECO:0000313" key="4">
    <source>
        <dbReference type="EMBL" id="KAB0265286.1"/>
    </source>
</evidence>
<name>A0A5N3P6C0_9HYPH</name>
<protein>
    <submittedName>
        <fullName evidence="4">GNAT family N-acetyltransferase</fullName>
    </submittedName>
</protein>
<sequence length="165" mass="18608">MGQAGNPNQVEIDLRVEPPNSADARWCVEQYFAELAGRFETGFDPSRSNPARDQELTPPTGFFVVARLDGAPVGCGALKRVDAATGEIKRMWTAPVARGHGIARKILRVLETTARDVGLRRLRLETNRTLTEAQALYRSEGYQEVPRFNDEPYAHHWFEKRLDID</sequence>
<dbReference type="CDD" id="cd04301">
    <property type="entry name" value="NAT_SF"/>
    <property type="match status" value="1"/>
</dbReference>
<dbReference type="Gene3D" id="3.40.630.30">
    <property type="match status" value="1"/>
</dbReference>
<dbReference type="Pfam" id="PF00583">
    <property type="entry name" value="Acetyltransf_1"/>
    <property type="match status" value="1"/>
</dbReference>
<dbReference type="InterPro" id="IPR050832">
    <property type="entry name" value="Bact_Acetyltransf"/>
</dbReference>
<accession>A0A5N3P6C0</accession>
<feature type="domain" description="N-acetyltransferase" evidence="3">
    <location>
        <begin position="12"/>
        <end position="163"/>
    </location>
</feature>
<evidence type="ECO:0000313" key="5">
    <source>
        <dbReference type="Proteomes" id="UP000325684"/>
    </source>
</evidence>
<keyword evidence="2" id="KW-0012">Acyltransferase</keyword>
<dbReference type="Proteomes" id="UP000325684">
    <property type="component" value="Unassembled WGS sequence"/>
</dbReference>
<dbReference type="GO" id="GO:0016747">
    <property type="term" value="F:acyltransferase activity, transferring groups other than amino-acyl groups"/>
    <property type="evidence" value="ECO:0007669"/>
    <property type="project" value="InterPro"/>
</dbReference>
<reference evidence="4 5" key="1">
    <citation type="journal article" date="2019" name="Microorganisms">
        <title>Genome Insights into the Novel Species Microvirga brassicacearum, a Rapeseed Endophyte with Biotechnological Potential.</title>
        <authorList>
            <person name="Jimenez-Gomez A."/>
            <person name="Saati-Santamaria Z."/>
            <person name="Igual J.M."/>
            <person name="Rivas R."/>
            <person name="Mateos P.F."/>
            <person name="Garcia-Fraile P."/>
        </authorList>
    </citation>
    <scope>NUCLEOTIDE SEQUENCE [LARGE SCALE GENOMIC DNA]</scope>
    <source>
        <strain evidence="4 5">CDVBN77</strain>
    </source>
</reference>
<dbReference type="AlphaFoldDB" id="A0A5N3P6C0"/>
<proteinExistence type="predicted"/>
<dbReference type="OrthoDB" id="2436196at2"/>
<dbReference type="InterPro" id="IPR000182">
    <property type="entry name" value="GNAT_dom"/>
</dbReference>
<evidence type="ECO:0000259" key="3">
    <source>
        <dbReference type="PROSITE" id="PS51186"/>
    </source>
</evidence>